<dbReference type="Pfam" id="PF01750">
    <property type="entry name" value="HycI"/>
    <property type="match status" value="1"/>
</dbReference>
<dbReference type="EMBL" id="RXII01000111">
    <property type="protein sequence ID" value="RZN58974.1"/>
    <property type="molecule type" value="Genomic_DNA"/>
</dbReference>
<dbReference type="OrthoDB" id="85598at2157"/>
<dbReference type="Gene3D" id="3.40.50.1450">
    <property type="entry name" value="HybD-like"/>
    <property type="match status" value="1"/>
</dbReference>
<dbReference type="Proteomes" id="UP000316217">
    <property type="component" value="Unassembled WGS sequence"/>
</dbReference>
<evidence type="ECO:0000313" key="7">
    <source>
        <dbReference type="Proteomes" id="UP000277582"/>
    </source>
</evidence>
<dbReference type="PANTHER" id="PTHR30302">
    <property type="entry name" value="HYDROGENASE 1 MATURATION PROTEASE"/>
    <property type="match status" value="1"/>
</dbReference>
<evidence type="ECO:0000256" key="3">
    <source>
        <dbReference type="ARBA" id="ARBA00022750"/>
    </source>
</evidence>
<comment type="similarity">
    <text evidence="1">Belongs to the peptidase A31 family.</text>
</comment>
<dbReference type="InterPro" id="IPR000671">
    <property type="entry name" value="Peptidase_A31"/>
</dbReference>
<evidence type="ECO:0000313" key="8">
    <source>
        <dbReference type="Proteomes" id="UP000316217"/>
    </source>
</evidence>
<name>A0A3R9PSR0_9CREN</name>
<evidence type="ECO:0000313" key="5">
    <source>
        <dbReference type="EMBL" id="RSN71831.1"/>
    </source>
</evidence>
<dbReference type="PANTHER" id="PTHR30302:SF1">
    <property type="entry name" value="HYDROGENASE 2 MATURATION PROTEASE"/>
    <property type="match status" value="1"/>
</dbReference>
<keyword evidence="4" id="KW-0378">Hydrolase</keyword>
<keyword evidence="7" id="KW-1185">Reference proteome</keyword>
<dbReference type="GO" id="GO:0016485">
    <property type="term" value="P:protein processing"/>
    <property type="evidence" value="ECO:0007669"/>
    <property type="project" value="TreeGrafter"/>
</dbReference>
<dbReference type="AlphaFoldDB" id="A0A3R9PSR0"/>
<dbReference type="SUPFAM" id="SSF53163">
    <property type="entry name" value="HybD-like"/>
    <property type="match status" value="1"/>
</dbReference>
<protein>
    <submittedName>
        <fullName evidence="5">Hydrogenase maturation protease</fullName>
    </submittedName>
</protein>
<comment type="caution">
    <text evidence="5">The sequence shown here is derived from an EMBL/GenBank/DDBJ whole genome shotgun (WGS) entry which is preliminary data.</text>
</comment>
<accession>A0A3R9PSR0</accession>
<reference evidence="5 7" key="1">
    <citation type="submission" date="2018-10" db="EMBL/GenBank/DDBJ databases">
        <title>Co-occurring genomic capacity for anaerobic methane metabolism and dissimilatory sulfite reduction discovered in the Korarchaeota.</title>
        <authorList>
            <person name="Mckay L.J."/>
            <person name="Dlakic M."/>
            <person name="Fields M.W."/>
            <person name="Delmont T.O."/>
            <person name="Eren A.M."/>
            <person name="Jay Z.J."/>
            <person name="Klingelsmith K.B."/>
            <person name="Rusch D.B."/>
            <person name="Inskeep W.P."/>
        </authorList>
    </citation>
    <scope>NUCLEOTIDE SEQUENCE [LARGE SCALE GENOMIC DNA]</scope>
    <source>
        <strain evidence="5 7">MDKW</strain>
    </source>
</reference>
<evidence type="ECO:0000313" key="6">
    <source>
        <dbReference type="EMBL" id="RZN58974.1"/>
    </source>
</evidence>
<gene>
    <name evidence="5" type="ORF">D6D85_15260</name>
    <name evidence="6" type="ORF">EF810_07095</name>
</gene>
<evidence type="ECO:0000256" key="4">
    <source>
        <dbReference type="ARBA" id="ARBA00022801"/>
    </source>
</evidence>
<dbReference type="GO" id="GO:0004190">
    <property type="term" value="F:aspartic-type endopeptidase activity"/>
    <property type="evidence" value="ECO:0007669"/>
    <property type="project" value="UniProtKB-KW"/>
</dbReference>
<dbReference type="GO" id="GO:0008047">
    <property type="term" value="F:enzyme activator activity"/>
    <property type="evidence" value="ECO:0007669"/>
    <property type="project" value="InterPro"/>
</dbReference>
<dbReference type="InterPro" id="IPR023430">
    <property type="entry name" value="Pept_HybD-like_dom_sf"/>
</dbReference>
<evidence type="ECO:0000256" key="2">
    <source>
        <dbReference type="ARBA" id="ARBA00022670"/>
    </source>
</evidence>
<dbReference type="RefSeq" id="WP_125672809.1">
    <property type="nucleotide sequence ID" value="NZ_RCOS01000169.1"/>
</dbReference>
<proteinExistence type="inferred from homology"/>
<organism evidence="5 7">
    <name type="scientific">Candidatus Methanodesulfokora washburnensis</name>
    <dbReference type="NCBI Taxonomy" id="2478471"/>
    <lineage>
        <taxon>Archaea</taxon>
        <taxon>Thermoproteota</taxon>
        <taxon>Candidatus Korarchaeia</taxon>
        <taxon>Candidatus Korarchaeia incertae sedis</taxon>
        <taxon>Candidatus Methanodesulfokora</taxon>
    </lineage>
</organism>
<dbReference type="Proteomes" id="UP000277582">
    <property type="component" value="Unassembled WGS sequence"/>
</dbReference>
<evidence type="ECO:0000256" key="1">
    <source>
        <dbReference type="ARBA" id="ARBA00006814"/>
    </source>
</evidence>
<sequence length="158" mass="17925">MIIMMPMVLFLGNSIWSDDRIGILVGERLKDRLKNEGYEVEITEESGFSLMDLIAGRDTVIIVDSMRSGRHPVGEVLLVEPKDLEQCAFLSPHYAGLPEILLLMESLNLNKPRKVYIIGIEIGNSYVVSEELSKDLRSRVEHIIEKVYNTIVKITKHS</sequence>
<dbReference type="CDD" id="cd00518">
    <property type="entry name" value="H2MP"/>
    <property type="match status" value="1"/>
</dbReference>
<reference evidence="6 8" key="2">
    <citation type="journal article" date="2019" name="Nat. Microbiol.">
        <title>Wide diversity of methane and short-chain alkane metabolisms in uncultured archaea.</title>
        <authorList>
            <person name="Borrel G."/>
            <person name="Adam P.S."/>
            <person name="McKay L.J."/>
            <person name="Chen L.X."/>
            <person name="Sierra-Garcia I.N."/>
            <person name="Sieber C.M."/>
            <person name="Letourneur Q."/>
            <person name="Ghozlane A."/>
            <person name="Andersen G.L."/>
            <person name="Li W.J."/>
            <person name="Hallam S.J."/>
            <person name="Muyzer G."/>
            <person name="de Oliveira V.M."/>
            <person name="Inskeep W.P."/>
            <person name="Banfield J.F."/>
            <person name="Gribaldo S."/>
        </authorList>
    </citation>
    <scope>NUCLEOTIDE SEQUENCE [LARGE SCALE GENOMIC DNA]</scope>
    <source>
        <strain evidence="6">NM4</strain>
    </source>
</reference>
<dbReference type="EMBL" id="RCOS01000169">
    <property type="protein sequence ID" value="RSN71831.1"/>
    <property type="molecule type" value="Genomic_DNA"/>
</dbReference>
<keyword evidence="2 5" id="KW-0645">Protease</keyword>
<dbReference type="NCBIfam" id="TIGR00072">
    <property type="entry name" value="hydrog_prot"/>
    <property type="match status" value="1"/>
</dbReference>
<keyword evidence="3" id="KW-0064">Aspartyl protease</keyword>